<evidence type="ECO:0000313" key="3">
    <source>
        <dbReference type="EMBL" id="GBG23673.1"/>
    </source>
</evidence>
<evidence type="ECO:0000313" key="4">
    <source>
        <dbReference type="Proteomes" id="UP000245124"/>
    </source>
</evidence>
<dbReference type="RefSeq" id="WP_109013524.1">
    <property type="nucleotide sequence ID" value="NZ_BDUD01000008.1"/>
</dbReference>
<organism evidence="3 4">
    <name type="scientific">Nostoc commune NIES-4072</name>
    <dbReference type="NCBI Taxonomy" id="2005467"/>
    <lineage>
        <taxon>Bacteria</taxon>
        <taxon>Bacillati</taxon>
        <taxon>Cyanobacteriota</taxon>
        <taxon>Cyanophyceae</taxon>
        <taxon>Nostocales</taxon>
        <taxon>Nostocaceae</taxon>
        <taxon>Nostoc</taxon>
    </lineage>
</organism>
<keyword evidence="2" id="KW-0812">Transmembrane</keyword>
<gene>
    <name evidence="3" type="ORF">NIES4072_73850</name>
</gene>
<keyword evidence="2" id="KW-0472">Membrane</keyword>
<name>A0A2R5G5F0_NOSCO</name>
<feature type="compositionally biased region" description="Polar residues" evidence="1">
    <location>
        <begin position="177"/>
        <end position="195"/>
    </location>
</feature>
<feature type="transmembrane region" description="Helical" evidence="2">
    <location>
        <begin position="64"/>
        <end position="85"/>
    </location>
</feature>
<dbReference type="EMBL" id="BDUD01000008">
    <property type="protein sequence ID" value="GBG23673.1"/>
    <property type="molecule type" value="Genomic_DNA"/>
</dbReference>
<comment type="caution">
    <text evidence="3">The sequence shown here is derived from an EMBL/GenBank/DDBJ whole genome shotgun (WGS) entry which is preliminary data.</text>
</comment>
<keyword evidence="2" id="KW-1133">Transmembrane helix</keyword>
<dbReference type="NCBIfam" id="NF033632">
    <property type="entry name" value="SLATT_4"/>
    <property type="match status" value="1"/>
</dbReference>
<dbReference type="OrthoDB" id="1440628at2"/>
<feature type="region of interest" description="Disordered" evidence="1">
    <location>
        <begin position="156"/>
        <end position="195"/>
    </location>
</feature>
<feature type="transmembrane region" description="Helical" evidence="2">
    <location>
        <begin position="38"/>
        <end position="58"/>
    </location>
</feature>
<dbReference type="AlphaFoldDB" id="A0A2R5G5F0"/>
<dbReference type="Proteomes" id="UP000245124">
    <property type="component" value="Unassembled WGS sequence"/>
</dbReference>
<reference evidence="3 4" key="1">
    <citation type="submission" date="2017-06" db="EMBL/GenBank/DDBJ databases">
        <title>Genome sequencing of cyanobaciteial culture collection at National Institute for Environmental Studies (NIES).</title>
        <authorList>
            <person name="Hirose Y."/>
            <person name="Shimura Y."/>
            <person name="Fujisawa T."/>
            <person name="Nakamura Y."/>
            <person name="Kawachi M."/>
        </authorList>
    </citation>
    <scope>NUCLEOTIDE SEQUENCE [LARGE SCALE GENOMIC DNA]</scope>
    <source>
        <strain evidence="3 4">NIES-4072</strain>
    </source>
</reference>
<evidence type="ECO:0008006" key="5">
    <source>
        <dbReference type="Google" id="ProtNLM"/>
    </source>
</evidence>
<accession>A0A2R5G5F0</accession>
<feature type="compositionally biased region" description="Basic and acidic residues" evidence="1">
    <location>
        <begin position="156"/>
        <end position="176"/>
    </location>
</feature>
<evidence type="ECO:0000256" key="1">
    <source>
        <dbReference type="SAM" id="MobiDB-lite"/>
    </source>
</evidence>
<proteinExistence type="predicted"/>
<protein>
    <recommendedName>
        <fullName evidence="5">SMODS and SLOG-associating 2TM effector domain-containing protein</fullName>
    </recommendedName>
</protein>
<evidence type="ECO:0000256" key="2">
    <source>
        <dbReference type="SAM" id="Phobius"/>
    </source>
</evidence>
<sequence>MTNNSNIIEKIKELEANSRLIKTAHYLAVKRKKLTHRVLGLLIIIINIMIFSPFLELVMSKYSAAIAVKFLAILSASLAAIQTLFNYQKDIELHLDAGDKYTYIYRKSGVVRSKYMDCLIQQDKFVEEFDALFEDYLDANNQYKVCIPSNSDYNKAQKEINKRDEEKALRKSKQSEEASQQKVLTNKNGQLSIGS</sequence>
<keyword evidence="4" id="KW-1185">Reference proteome</keyword>